<dbReference type="OrthoDB" id="5377405at2759"/>
<dbReference type="EMBL" id="DS027004">
    <property type="protein sequence ID" value="EAW15022.1"/>
    <property type="molecule type" value="Genomic_DNA"/>
</dbReference>
<name>A1C5Q4_ASPCL</name>
<evidence type="ECO:0000313" key="3">
    <source>
        <dbReference type="Proteomes" id="UP000006701"/>
    </source>
</evidence>
<protein>
    <recommendedName>
        <fullName evidence="1">TLDc domain-containing protein</fullName>
    </recommendedName>
</protein>
<dbReference type="GeneID" id="4708333"/>
<evidence type="ECO:0000313" key="2">
    <source>
        <dbReference type="EMBL" id="EAW15022.1"/>
    </source>
</evidence>
<proteinExistence type="predicted"/>
<dbReference type="InterPro" id="IPR006571">
    <property type="entry name" value="TLDc_dom"/>
</dbReference>
<dbReference type="OMA" id="GDEMYHD"/>
<dbReference type="Proteomes" id="UP000006701">
    <property type="component" value="Unassembled WGS sequence"/>
</dbReference>
<reference evidence="2 3" key="1">
    <citation type="journal article" date="2008" name="PLoS Genet.">
        <title>Genomic islands in the pathogenic filamentous fungus Aspergillus fumigatus.</title>
        <authorList>
            <person name="Fedorova N.D."/>
            <person name="Khaldi N."/>
            <person name="Joardar V.S."/>
            <person name="Maiti R."/>
            <person name="Amedeo P."/>
            <person name="Anderson M.J."/>
            <person name="Crabtree J."/>
            <person name="Silva J.C."/>
            <person name="Badger J.H."/>
            <person name="Albarraq A."/>
            <person name="Angiuoli S."/>
            <person name="Bussey H."/>
            <person name="Bowyer P."/>
            <person name="Cotty P.J."/>
            <person name="Dyer P.S."/>
            <person name="Egan A."/>
            <person name="Galens K."/>
            <person name="Fraser-Liggett C.M."/>
            <person name="Haas B.J."/>
            <person name="Inman J.M."/>
            <person name="Kent R."/>
            <person name="Lemieux S."/>
            <person name="Malavazi I."/>
            <person name="Orvis J."/>
            <person name="Roemer T."/>
            <person name="Ronning C.M."/>
            <person name="Sundaram J.P."/>
            <person name="Sutton G."/>
            <person name="Turner G."/>
            <person name="Venter J.C."/>
            <person name="White O.R."/>
            <person name="Whitty B.R."/>
            <person name="Youngman P."/>
            <person name="Wolfe K.H."/>
            <person name="Goldman G.H."/>
            <person name="Wortman J.R."/>
            <person name="Jiang B."/>
            <person name="Denning D.W."/>
            <person name="Nierman W.C."/>
        </authorList>
    </citation>
    <scope>NUCLEOTIDE SEQUENCE [LARGE SCALE GENOMIC DNA]</scope>
    <source>
        <strain evidence="3">ATCC 1007 / CBS 513.65 / DSM 816 / NCTC 3887 / NRRL 1</strain>
    </source>
</reference>
<dbReference type="HOGENOM" id="CLU_523959_0_0_1"/>
<feature type="domain" description="TLDc" evidence="1">
    <location>
        <begin position="330"/>
        <end position="501"/>
    </location>
</feature>
<sequence>MASPEYSLKVQEWSKQGLLTPEAVLSALGDRIKDFGILDKEEEQPYLRKTFESLCTDVNGSKVLSQSTFTSFLNESGFLPESMIDAGAVLYSALLYLSQTPFHQSPAEALTFDGLIRAIAWTDYDMSRRVYEEESESKARTPDDTQRILFQSLATSKAMKRAASGVGQHRDQVEIDISGLPSSQVHNQDQDGDKTFQDVMDALYSVQPTKPWMSPVPQDYFRPIARNIHQTAPLLDDLAIPEATFQAFIRLMLFTHFGRPNVKLESLVDLDHAVDCILRRFVQDSDIGITWNSFHNALSTIPELFTGLRHILACFYKTPTSDSLARRLPQPARVATWSVFAQLDAIISDTVCFDEVQFHKSYQPHLMSTRASSFADELNAAPDPLILLVSGTFTESKEKAIFGYFLPWGNGADASGVFLCQLSPVHDVFRGNGTRPGWILANDVLLFGSRGNGVTLSLSKDLKQATVSHSASLQGKPMYQPSAWRGDWQEEVRVEEIEIWVED</sequence>
<dbReference type="RefSeq" id="XP_001276448.1">
    <property type="nucleotide sequence ID" value="XM_001276447.1"/>
</dbReference>
<dbReference type="VEuPathDB" id="FungiDB:ACLA_004360"/>
<organism evidence="2 3">
    <name type="scientific">Aspergillus clavatus (strain ATCC 1007 / CBS 513.65 / DSM 816 / NCTC 3887 / NRRL 1 / QM 1276 / 107)</name>
    <dbReference type="NCBI Taxonomy" id="344612"/>
    <lineage>
        <taxon>Eukaryota</taxon>
        <taxon>Fungi</taxon>
        <taxon>Dikarya</taxon>
        <taxon>Ascomycota</taxon>
        <taxon>Pezizomycotina</taxon>
        <taxon>Eurotiomycetes</taxon>
        <taxon>Eurotiomycetidae</taxon>
        <taxon>Eurotiales</taxon>
        <taxon>Aspergillaceae</taxon>
        <taxon>Aspergillus</taxon>
        <taxon>Aspergillus subgen. Fumigati</taxon>
    </lineage>
</organism>
<keyword evidence="3" id="KW-1185">Reference proteome</keyword>
<dbReference type="Pfam" id="PF07534">
    <property type="entry name" value="TLD"/>
    <property type="match status" value="1"/>
</dbReference>
<accession>A1C5Q4</accession>
<dbReference type="eggNOG" id="ENOG502SRSE">
    <property type="taxonomic scope" value="Eukaryota"/>
</dbReference>
<dbReference type="STRING" id="344612.A1C5Q4"/>
<evidence type="ECO:0000259" key="1">
    <source>
        <dbReference type="Pfam" id="PF07534"/>
    </source>
</evidence>
<dbReference type="KEGG" id="act:ACLA_004360"/>
<dbReference type="AlphaFoldDB" id="A1C5Q4"/>
<gene>
    <name evidence="2" type="ORF">ACLA_004360</name>
</gene>